<proteinExistence type="predicted"/>
<evidence type="ECO:0000313" key="3">
    <source>
        <dbReference type="Proteomes" id="UP000671119"/>
    </source>
</evidence>
<feature type="region of interest" description="Disordered" evidence="1">
    <location>
        <begin position="43"/>
        <end position="63"/>
    </location>
</feature>
<evidence type="ECO:0000313" key="2">
    <source>
        <dbReference type="EMBL" id="MBP0685575.1"/>
    </source>
</evidence>
<reference evidence="2 3" key="1">
    <citation type="submission" date="2021-03" db="EMBL/GenBank/DDBJ databases">
        <title>Whole Genome Sequencing of Mycobacterium tuberculosis clinical isolates from Arunachal Pradesh, India.</title>
        <authorList>
            <person name="Singh S."/>
            <person name="Mudliar S.R."/>
            <person name="Kulsum U."/>
            <person name="Rufai S.B."/>
            <person name="Singh P.K."/>
            <person name="Umpo M."/>
            <person name="Nyori M."/>
        </authorList>
    </citation>
    <scope>NUCLEOTIDE SEQUENCE [LARGE SCALE GENOMIC DNA]</scope>
    <source>
        <strain evidence="2 3">OMICS/BPL/0142/20/SP</strain>
    </source>
</reference>
<dbReference type="EMBL" id="JAGIZI010000280">
    <property type="protein sequence ID" value="MBP0685575.1"/>
    <property type="molecule type" value="Genomic_DNA"/>
</dbReference>
<name>A0ABD4Q4N0_MYCTX</name>
<gene>
    <name evidence="2" type="ORF">J8J21_21260</name>
</gene>
<evidence type="ECO:0000256" key="1">
    <source>
        <dbReference type="SAM" id="MobiDB-lite"/>
    </source>
</evidence>
<dbReference type="AlphaFoldDB" id="A0ABD4Q4N0"/>
<feature type="non-terminal residue" evidence="2">
    <location>
        <position position="1"/>
    </location>
</feature>
<organism evidence="2 3">
    <name type="scientific">Mycobacterium tuberculosis</name>
    <dbReference type="NCBI Taxonomy" id="1773"/>
    <lineage>
        <taxon>Bacteria</taxon>
        <taxon>Bacillati</taxon>
        <taxon>Actinomycetota</taxon>
        <taxon>Actinomycetes</taxon>
        <taxon>Mycobacteriales</taxon>
        <taxon>Mycobacteriaceae</taxon>
        <taxon>Mycobacterium</taxon>
        <taxon>Mycobacterium tuberculosis complex</taxon>
    </lineage>
</organism>
<sequence length="88" mass="9406">VLAIRRSAGTAFNELGPLRWKLPVGILPIDKLATKENSNGKYKRLAGGLSGQNSRKKTSGVELKHGHLKPRLLAAEIDEGDDSFAGIG</sequence>
<dbReference type="Proteomes" id="UP000671119">
    <property type="component" value="Unassembled WGS sequence"/>
</dbReference>
<feature type="non-terminal residue" evidence="2">
    <location>
        <position position="88"/>
    </location>
</feature>
<protein>
    <submittedName>
        <fullName evidence="2">Uncharacterized protein</fullName>
    </submittedName>
</protein>
<accession>A0ABD4Q4N0</accession>
<comment type="caution">
    <text evidence="2">The sequence shown here is derived from an EMBL/GenBank/DDBJ whole genome shotgun (WGS) entry which is preliminary data.</text>
</comment>